<evidence type="ECO:0000313" key="6">
    <source>
        <dbReference type="Proteomes" id="UP001597420"/>
    </source>
</evidence>
<comment type="caution">
    <text evidence="5">The sequence shown here is derived from an EMBL/GenBank/DDBJ whole genome shotgun (WGS) entry which is preliminary data.</text>
</comment>
<protein>
    <recommendedName>
        <fullName evidence="4">Putative glucose-6-phosphate 1-epimerase</fullName>
        <ecNumber evidence="4">5.1.3.15</ecNumber>
    </recommendedName>
</protein>
<evidence type="ECO:0000313" key="5">
    <source>
        <dbReference type="EMBL" id="MFD1805809.1"/>
    </source>
</evidence>
<dbReference type="EC" id="5.1.3.15" evidence="4"/>
<accession>A0ABW4NT46</accession>
<dbReference type="InterPro" id="IPR011013">
    <property type="entry name" value="Gal_mutarotase_sf_dom"/>
</dbReference>
<dbReference type="InterPro" id="IPR008183">
    <property type="entry name" value="Aldose_1/G6P_1-epimerase"/>
</dbReference>
<dbReference type="EMBL" id="JBHUFP010000005">
    <property type="protein sequence ID" value="MFD1805809.1"/>
    <property type="molecule type" value="Genomic_DNA"/>
</dbReference>
<reference evidence="6" key="1">
    <citation type="journal article" date="2019" name="Int. J. Syst. Evol. Microbiol.">
        <title>The Global Catalogue of Microorganisms (GCM) 10K type strain sequencing project: providing services to taxonomists for standard genome sequencing and annotation.</title>
        <authorList>
            <consortium name="The Broad Institute Genomics Platform"/>
            <consortium name="The Broad Institute Genome Sequencing Center for Infectious Disease"/>
            <person name="Wu L."/>
            <person name="Ma J."/>
        </authorList>
    </citation>
    <scope>NUCLEOTIDE SEQUENCE [LARGE SCALE GENOMIC DNA]</scope>
    <source>
        <strain evidence="6">CCM 7950</strain>
    </source>
</reference>
<dbReference type="Proteomes" id="UP001597420">
    <property type="component" value="Unassembled WGS sequence"/>
</dbReference>
<dbReference type="CDD" id="cd09020">
    <property type="entry name" value="D-hex-6-P-epi_like"/>
    <property type="match status" value="1"/>
</dbReference>
<dbReference type="PIRSF" id="PIRSF016020">
    <property type="entry name" value="PHexose_mutarotase"/>
    <property type="match status" value="1"/>
</dbReference>
<name>A0ABW4NT46_9PAST</name>
<evidence type="ECO:0000256" key="2">
    <source>
        <dbReference type="ARBA" id="ARBA00005866"/>
    </source>
</evidence>
<dbReference type="SUPFAM" id="SSF74650">
    <property type="entry name" value="Galactose mutarotase-like"/>
    <property type="match status" value="1"/>
</dbReference>
<sequence length="272" mass="31465">MINITKMKQFTPELTLYRYNEIPVLELSHRVGEAKIALQGAQLLSWRPQNESQDILWLSDIEPFILENPIRGGVPICYPWFGAAKQPIHGTARLRLWQLSHHDITSKQVKLEFALFDTQNILEAKATMSFTDKCEITLIHYAQHPAQAALHSYFKLSNIAQVTIQNLPRNGFNAITQQQEDLPSTRRITQDVDCIYSVEEDVNYIVDEQFERRIKIEHQHASEIVLWNPWQNQMSAMQAEDYQQMICLESARIYQPLSFGESLSVVLSSKNH</sequence>
<evidence type="ECO:0000256" key="3">
    <source>
        <dbReference type="ARBA" id="ARBA00023235"/>
    </source>
</evidence>
<comment type="catalytic activity">
    <reaction evidence="1">
        <text>alpha-D-glucose 6-phosphate = beta-D-glucose 6-phosphate</text>
        <dbReference type="Rhea" id="RHEA:16249"/>
        <dbReference type="ChEBI" id="CHEBI:58225"/>
        <dbReference type="ChEBI" id="CHEBI:58247"/>
        <dbReference type="EC" id="5.1.3.15"/>
    </reaction>
</comment>
<organism evidence="5 6">
    <name type="scientific">Pasteurella oralis</name>
    <dbReference type="NCBI Taxonomy" id="1071947"/>
    <lineage>
        <taxon>Bacteria</taxon>
        <taxon>Pseudomonadati</taxon>
        <taxon>Pseudomonadota</taxon>
        <taxon>Gammaproteobacteria</taxon>
        <taxon>Pasteurellales</taxon>
        <taxon>Pasteurellaceae</taxon>
        <taxon>Pasteurella</taxon>
    </lineage>
</organism>
<evidence type="ECO:0000256" key="1">
    <source>
        <dbReference type="ARBA" id="ARBA00001096"/>
    </source>
</evidence>
<dbReference type="InterPro" id="IPR014718">
    <property type="entry name" value="GH-type_carb-bd"/>
</dbReference>
<dbReference type="RefSeq" id="WP_379097071.1">
    <property type="nucleotide sequence ID" value="NZ_JBHUFP010000005.1"/>
</dbReference>
<dbReference type="Gene3D" id="2.70.98.10">
    <property type="match status" value="1"/>
</dbReference>
<dbReference type="InterPro" id="IPR025532">
    <property type="entry name" value="G6P_1-epimerase"/>
</dbReference>
<evidence type="ECO:0000256" key="4">
    <source>
        <dbReference type="PIRNR" id="PIRNR016020"/>
    </source>
</evidence>
<keyword evidence="3 4" id="KW-0413">Isomerase</keyword>
<dbReference type="PANTHER" id="PTHR11122:SF13">
    <property type="entry name" value="GLUCOSE-6-PHOSPHATE 1-EPIMERASE"/>
    <property type="match status" value="1"/>
</dbReference>
<gene>
    <name evidence="5" type="ORF">ACFSAV_05365</name>
</gene>
<comment type="similarity">
    <text evidence="2 4">Belongs to the glucose-6-phosphate 1-epimerase family.</text>
</comment>
<dbReference type="PANTHER" id="PTHR11122">
    <property type="entry name" value="APOSPORY-ASSOCIATED PROTEIN C-RELATED"/>
    <property type="match status" value="1"/>
</dbReference>
<dbReference type="Pfam" id="PF01263">
    <property type="entry name" value="Aldose_epim"/>
    <property type="match status" value="1"/>
</dbReference>
<keyword evidence="6" id="KW-1185">Reference proteome</keyword>
<proteinExistence type="inferred from homology"/>